<evidence type="ECO:0000313" key="5">
    <source>
        <dbReference type="EMBL" id="BBO72043.1"/>
    </source>
</evidence>
<evidence type="ECO:0000259" key="4">
    <source>
        <dbReference type="Pfam" id="PF13458"/>
    </source>
</evidence>
<keyword evidence="2" id="KW-0732">Signal</keyword>
<dbReference type="InterPro" id="IPR051010">
    <property type="entry name" value="BCAA_transport"/>
</dbReference>
<evidence type="ECO:0000313" key="6">
    <source>
        <dbReference type="Proteomes" id="UP000427906"/>
    </source>
</evidence>
<dbReference type="KEGG" id="dalk:DSCA_59730"/>
<accession>A0A5K7YVL0</accession>
<reference evidence="5 6" key="1">
    <citation type="submission" date="2019-11" db="EMBL/GenBank/DDBJ databases">
        <title>Comparative genomics of hydrocarbon-degrading Desulfosarcina strains.</title>
        <authorList>
            <person name="Watanabe M."/>
            <person name="Kojima H."/>
            <person name="Fukui M."/>
        </authorList>
    </citation>
    <scope>NUCLEOTIDE SEQUENCE [LARGE SCALE GENOMIC DNA]</scope>
    <source>
        <strain evidence="5 6">PL12</strain>
    </source>
</reference>
<proteinExistence type="inferred from homology"/>
<dbReference type="Pfam" id="PF13458">
    <property type="entry name" value="Peripla_BP_6"/>
    <property type="match status" value="1"/>
</dbReference>
<evidence type="ECO:0000256" key="3">
    <source>
        <dbReference type="SAM" id="MobiDB-lite"/>
    </source>
</evidence>
<feature type="region of interest" description="Disordered" evidence="3">
    <location>
        <begin position="249"/>
        <end position="271"/>
    </location>
</feature>
<dbReference type="PANTHER" id="PTHR30483">
    <property type="entry name" value="LEUCINE-SPECIFIC-BINDING PROTEIN"/>
    <property type="match status" value="1"/>
</dbReference>
<feature type="domain" description="Leucine-binding protein" evidence="4">
    <location>
        <begin position="43"/>
        <end position="245"/>
    </location>
</feature>
<dbReference type="SUPFAM" id="SSF53822">
    <property type="entry name" value="Periplasmic binding protein-like I"/>
    <property type="match status" value="1"/>
</dbReference>
<comment type="similarity">
    <text evidence="1">Belongs to the leucine-binding protein family.</text>
</comment>
<dbReference type="InterPro" id="IPR028082">
    <property type="entry name" value="Peripla_BP_I"/>
</dbReference>
<evidence type="ECO:0000256" key="1">
    <source>
        <dbReference type="ARBA" id="ARBA00010062"/>
    </source>
</evidence>
<organism evidence="5 6">
    <name type="scientific">Desulfosarcina alkanivorans</name>
    <dbReference type="NCBI Taxonomy" id="571177"/>
    <lineage>
        <taxon>Bacteria</taxon>
        <taxon>Pseudomonadati</taxon>
        <taxon>Thermodesulfobacteriota</taxon>
        <taxon>Desulfobacteria</taxon>
        <taxon>Desulfobacterales</taxon>
        <taxon>Desulfosarcinaceae</taxon>
        <taxon>Desulfosarcina</taxon>
    </lineage>
</organism>
<dbReference type="Gene3D" id="3.40.50.2300">
    <property type="match status" value="2"/>
</dbReference>
<dbReference type="RefSeq" id="WP_167528004.1">
    <property type="nucleotide sequence ID" value="NZ_AP021874.1"/>
</dbReference>
<sequence length="298" mass="32298">MRWAFMKISVAGTAAISIFLSGIAATATASIVVGIVHREDFAYAKMMKNAFEMAREEINRSGGINGQPLQLAFSDDKGEPTAGEKAVEALVREEKAVMVVGGYSSSNTLQMAYAANRLDTPFLVCTAADDRITQHDLKNIYRLNPPACEYTKGLEELLLDRVRPKSMSIVYENSPYGIGGARRMMGFCRENDIKIKGIHPYFKKGATPAYLEKVLNPVRQNQPDAIFMVSYLKDAAMLVCKAKELKRSEQVSAHPRGQDGGMGGPGTTTGVEVPSCGVVPSPFSAIRGFLAAPLDVLP</sequence>
<keyword evidence="6" id="KW-1185">Reference proteome</keyword>
<dbReference type="PANTHER" id="PTHR30483:SF37">
    <property type="entry name" value="ABC TRANSPORTER SUBSTRATE-BINDING PROTEIN"/>
    <property type="match status" value="1"/>
</dbReference>
<gene>
    <name evidence="5" type="ORF">DSCA_59730</name>
</gene>
<dbReference type="InterPro" id="IPR028081">
    <property type="entry name" value="Leu-bd"/>
</dbReference>
<name>A0A5K7YVL0_9BACT</name>
<dbReference type="Proteomes" id="UP000427906">
    <property type="component" value="Chromosome"/>
</dbReference>
<dbReference type="AlphaFoldDB" id="A0A5K7YVL0"/>
<feature type="compositionally biased region" description="Gly residues" evidence="3">
    <location>
        <begin position="258"/>
        <end position="267"/>
    </location>
</feature>
<protein>
    <recommendedName>
        <fullName evidence="4">Leucine-binding protein domain-containing protein</fullName>
    </recommendedName>
</protein>
<evidence type="ECO:0000256" key="2">
    <source>
        <dbReference type="ARBA" id="ARBA00022729"/>
    </source>
</evidence>
<dbReference type="EMBL" id="AP021874">
    <property type="protein sequence ID" value="BBO72043.1"/>
    <property type="molecule type" value="Genomic_DNA"/>
</dbReference>